<keyword evidence="3 8" id="KW-0732">Signal</keyword>
<dbReference type="SUPFAM" id="SSF53474">
    <property type="entry name" value="alpha/beta-Hydrolases"/>
    <property type="match status" value="1"/>
</dbReference>
<evidence type="ECO:0000256" key="8">
    <source>
        <dbReference type="SAM" id="SignalP"/>
    </source>
</evidence>
<comment type="caution">
    <text evidence="10">The sequence shown here is derived from an EMBL/GenBank/DDBJ whole genome shotgun (WGS) entry which is preliminary data.</text>
</comment>
<evidence type="ECO:0000256" key="2">
    <source>
        <dbReference type="ARBA" id="ARBA00022487"/>
    </source>
</evidence>
<reference evidence="10" key="1">
    <citation type="journal article" date="2023" name="Mol. Phylogenet. Evol.">
        <title>Genome-scale phylogeny and comparative genomics of the fungal order Sordariales.</title>
        <authorList>
            <person name="Hensen N."/>
            <person name="Bonometti L."/>
            <person name="Westerberg I."/>
            <person name="Brannstrom I.O."/>
            <person name="Guillou S."/>
            <person name="Cros-Aarteil S."/>
            <person name="Calhoun S."/>
            <person name="Haridas S."/>
            <person name="Kuo A."/>
            <person name="Mondo S."/>
            <person name="Pangilinan J."/>
            <person name="Riley R."/>
            <person name="LaButti K."/>
            <person name="Andreopoulos B."/>
            <person name="Lipzen A."/>
            <person name="Chen C."/>
            <person name="Yan M."/>
            <person name="Daum C."/>
            <person name="Ng V."/>
            <person name="Clum A."/>
            <person name="Steindorff A."/>
            <person name="Ohm R.A."/>
            <person name="Martin F."/>
            <person name="Silar P."/>
            <person name="Natvig D.O."/>
            <person name="Lalanne C."/>
            <person name="Gautier V."/>
            <person name="Ament-Velasquez S.L."/>
            <person name="Kruys A."/>
            <person name="Hutchinson M.I."/>
            <person name="Powell A.J."/>
            <person name="Barry K."/>
            <person name="Miller A.N."/>
            <person name="Grigoriev I.V."/>
            <person name="Debuchy R."/>
            <person name="Gladieux P."/>
            <person name="Hiltunen Thoren M."/>
            <person name="Johannesson H."/>
        </authorList>
    </citation>
    <scope>NUCLEOTIDE SEQUENCE</scope>
    <source>
        <strain evidence="10">PSN243</strain>
    </source>
</reference>
<organism evidence="10 11">
    <name type="scientific">Podospora aff. communis PSN243</name>
    <dbReference type="NCBI Taxonomy" id="3040156"/>
    <lineage>
        <taxon>Eukaryota</taxon>
        <taxon>Fungi</taxon>
        <taxon>Dikarya</taxon>
        <taxon>Ascomycota</taxon>
        <taxon>Pezizomycotina</taxon>
        <taxon>Sordariomycetes</taxon>
        <taxon>Sordariomycetidae</taxon>
        <taxon>Sordariales</taxon>
        <taxon>Podosporaceae</taxon>
        <taxon>Podospora</taxon>
    </lineage>
</organism>
<comment type="catalytic activity">
    <reaction evidence="6">
        <text>a 4-O-methyl-alpha-D-glucuronosyl ester derivative + H2O = 4-O-methyl-alpha-D-glucuronate derivative + an alcohol + H(+)</text>
        <dbReference type="Rhea" id="RHEA:67452"/>
        <dbReference type="ChEBI" id="CHEBI:15377"/>
        <dbReference type="ChEBI" id="CHEBI:15378"/>
        <dbReference type="ChEBI" id="CHEBI:30879"/>
        <dbReference type="ChEBI" id="CHEBI:171667"/>
        <dbReference type="ChEBI" id="CHEBI:171668"/>
        <dbReference type="EC" id="3.1.1.117"/>
    </reaction>
    <physiologicalReaction direction="left-to-right" evidence="6">
        <dbReference type="Rhea" id="RHEA:67453"/>
    </physiologicalReaction>
</comment>
<gene>
    <name evidence="10" type="ORF">QBC34DRAFT_472391</name>
</gene>
<dbReference type="EC" id="3.1.1.117" evidence="7"/>
<evidence type="ECO:0000256" key="1">
    <source>
        <dbReference type="ARBA" id="ARBA00010092"/>
    </source>
</evidence>
<dbReference type="AlphaFoldDB" id="A0AAV9GE48"/>
<evidence type="ECO:0000256" key="4">
    <source>
        <dbReference type="ARBA" id="ARBA00022801"/>
    </source>
</evidence>
<protein>
    <recommendedName>
        <fullName evidence="7">(4-O-methyl)-D-glucuronate--lignin esterase</fullName>
        <ecNumber evidence="7">3.1.1.117</ecNumber>
    </recommendedName>
</protein>
<feature type="domain" description="4-O-methyl-glucuronoyl methylesterase-like" evidence="9">
    <location>
        <begin position="94"/>
        <end position="327"/>
    </location>
</feature>
<dbReference type="InterPro" id="IPR054579">
    <property type="entry name" value="GCE-like_dom"/>
</dbReference>
<evidence type="ECO:0000259" key="9">
    <source>
        <dbReference type="Pfam" id="PF22244"/>
    </source>
</evidence>
<name>A0AAV9GE48_9PEZI</name>
<evidence type="ECO:0000256" key="3">
    <source>
        <dbReference type="ARBA" id="ARBA00022729"/>
    </source>
</evidence>
<dbReference type="Pfam" id="PF22244">
    <property type="entry name" value="GCE_fung"/>
    <property type="match status" value="1"/>
</dbReference>
<dbReference type="Proteomes" id="UP001321760">
    <property type="component" value="Unassembled WGS sequence"/>
</dbReference>
<evidence type="ECO:0000256" key="6">
    <source>
        <dbReference type="ARBA" id="ARBA00024511"/>
    </source>
</evidence>
<evidence type="ECO:0000313" key="10">
    <source>
        <dbReference type="EMBL" id="KAK4445477.1"/>
    </source>
</evidence>
<keyword evidence="11" id="KW-1185">Reference proteome</keyword>
<reference evidence="10" key="2">
    <citation type="submission" date="2023-05" db="EMBL/GenBank/DDBJ databases">
        <authorList>
            <consortium name="Lawrence Berkeley National Laboratory"/>
            <person name="Steindorff A."/>
            <person name="Hensen N."/>
            <person name="Bonometti L."/>
            <person name="Westerberg I."/>
            <person name="Brannstrom I.O."/>
            <person name="Guillou S."/>
            <person name="Cros-Aarteil S."/>
            <person name="Calhoun S."/>
            <person name="Haridas S."/>
            <person name="Kuo A."/>
            <person name="Mondo S."/>
            <person name="Pangilinan J."/>
            <person name="Riley R."/>
            <person name="Labutti K."/>
            <person name="Andreopoulos B."/>
            <person name="Lipzen A."/>
            <person name="Chen C."/>
            <person name="Yanf M."/>
            <person name="Daum C."/>
            <person name="Ng V."/>
            <person name="Clum A."/>
            <person name="Ohm R."/>
            <person name="Martin F."/>
            <person name="Silar P."/>
            <person name="Natvig D."/>
            <person name="Lalanne C."/>
            <person name="Gautier V."/>
            <person name="Ament-Velasquez S.L."/>
            <person name="Kruys A."/>
            <person name="Hutchinson M.I."/>
            <person name="Powell A.J."/>
            <person name="Barry K."/>
            <person name="Miller A.N."/>
            <person name="Grigoriev I.V."/>
            <person name="Debuchy R."/>
            <person name="Gladieux P."/>
            <person name="Thoren M.H."/>
            <person name="Johannesson H."/>
        </authorList>
    </citation>
    <scope>NUCLEOTIDE SEQUENCE</scope>
    <source>
        <strain evidence="10">PSN243</strain>
    </source>
</reference>
<feature type="chain" id="PRO_5043530049" description="(4-O-methyl)-D-glucuronate--lignin esterase" evidence="8">
    <location>
        <begin position="21"/>
        <end position="393"/>
    </location>
</feature>
<dbReference type="GO" id="GO:0046274">
    <property type="term" value="P:lignin catabolic process"/>
    <property type="evidence" value="ECO:0007669"/>
    <property type="project" value="UniProtKB-KW"/>
</dbReference>
<comment type="similarity">
    <text evidence="1">Belongs to the carbohydrate esterase 15 (CE15) family.</text>
</comment>
<dbReference type="Gene3D" id="3.40.50.1820">
    <property type="entry name" value="alpha/beta hydrolase"/>
    <property type="match status" value="1"/>
</dbReference>
<sequence length="393" mass="41430">MLQLRFSAGAFLALAGLAASQDCSTLPTTITYAGHPLKLPDPFTFLNGTPVKTLSDWSCRRAEISSLLQRYELGPLPAGTPTVAATLTSNRLAITITAGTRSITITPTIRLPSSGSAPFPAVIALGGSPSLPIPSSVAVISYNNEEIAATDPRGRGKFFDLYGTTTKTGGLLAWSWGVSRILDALELLGPSVTKIDTSRIGVTGCSRNGKGAMVAGAFDTRIALTLPQEGGTGAMGCWRIVGEMKRNGSKTEDAAQIVTGDQWFATEFEKYTDESGLAKLPFDHHLLAGMVAPRGLLVVENSGIEYLAPPSAVGCASAGRMVFEGLGAKGNMGFSQAAHGSSHCRLPAALEGDVRAFVDRFLLKGEAKEVWRVDSAVRVDVGRYVDWKVVKLG</sequence>
<keyword evidence="4" id="KW-0378">Hydrolase</keyword>
<dbReference type="EMBL" id="MU865965">
    <property type="protein sequence ID" value="KAK4445477.1"/>
    <property type="molecule type" value="Genomic_DNA"/>
</dbReference>
<proteinExistence type="inferred from homology"/>
<dbReference type="InterPro" id="IPR029058">
    <property type="entry name" value="AB_hydrolase_fold"/>
</dbReference>
<evidence type="ECO:0000313" key="11">
    <source>
        <dbReference type="Proteomes" id="UP001321760"/>
    </source>
</evidence>
<keyword evidence="5" id="KW-0439">Lignin degradation</keyword>
<dbReference type="GO" id="GO:0052689">
    <property type="term" value="F:carboxylic ester hydrolase activity"/>
    <property type="evidence" value="ECO:0007669"/>
    <property type="project" value="UniProtKB-KW"/>
</dbReference>
<keyword evidence="2" id="KW-0719">Serine esterase</keyword>
<accession>A0AAV9GE48</accession>
<evidence type="ECO:0000256" key="5">
    <source>
        <dbReference type="ARBA" id="ARBA00023185"/>
    </source>
</evidence>
<feature type="signal peptide" evidence="8">
    <location>
        <begin position="1"/>
        <end position="20"/>
    </location>
</feature>
<evidence type="ECO:0000256" key="7">
    <source>
        <dbReference type="ARBA" id="ARBA00026105"/>
    </source>
</evidence>